<accession>A0ACC0WUS7</accession>
<sequence length="216" mass="23509">MASLSGNEPSFEEQWDDMAIVRAFEEALTDQCSRSSTSVKTTGSRKQKKAAPLDGNNAGKSAMIDEKNNEQKSKYENSTATGSGQPNAGSPAPCTPEANPFGCRPNQQSDVYQAAFAQAYTQLLAQLREAYPATTQQPFGPSFPMPVHSPYYPQTPSTPFMSAPFPGMPTFQTPRSMSSAEGSDDGLANVLLAWYQSGYYTGRFQALQEMKLHGHR</sequence>
<organism evidence="1 2">
    <name type="scientific">Peronosclerospora sorghi</name>
    <dbReference type="NCBI Taxonomy" id="230839"/>
    <lineage>
        <taxon>Eukaryota</taxon>
        <taxon>Sar</taxon>
        <taxon>Stramenopiles</taxon>
        <taxon>Oomycota</taxon>
        <taxon>Peronosporomycetes</taxon>
        <taxon>Peronosporales</taxon>
        <taxon>Peronosporaceae</taxon>
        <taxon>Peronosclerospora</taxon>
    </lineage>
</organism>
<proteinExistence type="predicted"/>
<dbReference type="Proteomes" id="UP001163321">
    <property type="component" value="Chromosome 1"/>
</dbReference>
<protein>
    <submittedName>
        <fullName evidence="1">Uncharacterized protein</fullName>
    </submittedName>
</protein>
<name>A0ACC0WUS7_9STRA</name>
<evidence type="ECO:0000313" key="2">
    <source>
        <dbReference type="Proteomes" id="UP001163321"/>
    </source>
</evidence>
<keyword evidence="2" id="KW-1185">Reference proteome</keyword>
<reference evidence="1 2" key="1">
    <citation type="journal article" date="2022" name="bioRxiv">
        <title>The genome of the oomycete Peronosclerospora sorghi, a cosmopolitan pathogen of maize and sorghum, is inflated with dispersed pseudogenes.</title>
        <authorList>
            <person name="Fletcher K."/>
            <person name="Martin F."/>
            <person name="Isakeit T."/>
            <person name="Cavanaugh K."/>
            <person name="Magill C."/>
            <person name="Michelmore R."/>
        </authorList>
    </citation>
    <scope>NUCLEOTIDE SEQUENCE [LARGE SCALE GENOMIC DNA]</scope>
    <source>
        <strain evidence="1">P6</strain>
    </source>
</reference>
<gene>
    <name evidence="1" type="ORF">PsorP6_001205</name>
</gene>
<dbReference type="EMBL" id="CM047580">
    <property type="protein sequence ID" value="KAI9922455.1"/>
    <property type="molecule type" value="Genomic_DNA"/>
</dbReference>
<comment type="caution">
    <text evidence="1">The sequence shown here is derived from an EMBL/GenBank/DDBJ whole genome shotgun (WGS) entry which is preliminary data.</text>
</comment>
<evidence type="ECO:0000313" key="1">
    <source>
        <dbReference type="EMBL" id="KAI9922455.1"/>
    </source>
</evidence>